<reference evidence="1" key="2">
    <citation type="journal article" date="2015" name="Data Brief">
        <title>Shoot transcriptome of the giant reed, Arundo donax.</title>
        <authorList>
            <person name="Barrero R.A."/>
            <person name="Guerrero F.D."/>
            <person name="Moolhuijzen P."/>
            <person name="Goolsby J.A."/>
            <person name="Tidwell J."/>
            <person name="Bellgard S.E."/>
            <person name="Bellgard M.I."/>
        </authorList>
    </citation>
    <scope>NUCLEOTIDE SEQUENCE</scope>
    <source>
        <tissue evidence="1">Shoot tissue taken approximately 20 cm above the soil surface</tissue>
    </source>
</reference>
<proteinExistence type="predicted"/>
<sequence length="34" mass="3756">MPGFLRSGSRTSVASSLWCSPASRWGRLPANFSW</sequence>
<name>A0A0A8YCB8_ARUDO</name>
<dbReference type="EMBL" id="GBRH01274805">
    <property type="protein sequence ID" value="JAD23090.1"/>
    <property type="molecule type" value="Transcribed_RNA"/>
</dbReference>
<evidence type="ECO:0000313" key="1">
    <source>
        <dbReference type="EMBL" id="JAD23090.1"/>
    </source>
</evidence>
<protein>
    <submittedName>
        <fullName evidence="1">Uncharacterized protein</fullName>
    </submittedName>
</protein>
<organism evidence="1">
    <name type="scientific">Arundo donax</name>
    <name type="common">Giant reed</name>
    <name type="synonym">Donax arundinaceus</name>
    <dbReference type="NCBI Taxonomy" id="35708"/>
    <lineage>
        <taxon>Eukaryota</taxon>
        <taxon>Viridiplantae</taxon>
        <taxon>Streptophyta</taxon>
        <taxon>Embryophyta</taxon>
        <taxon>Tracheophyta</taxon>
        <taxon>Spermatophyta</taxon>
        <taxon>Magnoliopsida</taxon>
        <taxon>Liliopsida</taxon>
        <taxon>Poales</taxon>
        <taxon>Poaceae</taxon>
        <taxon>PACMAD clade</taxon>
        <taxon>Arundinoideae</taxon>
        <taxon>Arundineae</taxon>
        <taxon>Arundo</taxon>
    </lineage>
</organism>
<accession>A0A0A8YCB8</accession>
<dbReference type="AlphaFoldDB" id="A0A0A8YCB8"/>
<reference evidence="1" key="1">
    <citation type="submission" date="2014-09" db="EMBL/GenBank/DDBJ databases">
        <authorList>
            <person name="Magalhaes I.L.F."/>
            <person name="Oliveira U."/>
            <person name="Santos F.R."/>
            <person name="Vidigal T.H.D.A."/>
            <person name="Brescovit A.D."/>
            <person name="Santos A.J."/>
        </authorList>
    </citation>
    <scope>NUCLEOTIDE SEQUENCE</scope>
    <source>
        <tissue evidence="1">Shoot tissue taken approximately 20 cm above the soil surface</tissue>
    </source>
</reference>